<evidence type="ECO:0000313" key="10">
    <source>
        <dbReference type="Proteomes" id="UP000190274"/>
    </source>
</evidence>
<keyword evidence="3" id="KW-0813">Transport</keyword>
<evidence type="ECO:0000259" key="8">
    <source>
        <dbReference type="PROSITE" id="PS50850"/>
    </source>
</evidence>
<evidence type="ECO:0000256" key="1">
    <source>
        <dbReference type="ARBA" id="ARBA00004127"/>
    </source>
</evidence>
<feature type="transmembrane region" description="Helical" evidence="7">
    <location>
        <begin position="362"/>
        <end position="380"/>
    </location>
</feature>
<dbReference type="AlphaFoldDB" id="A0A1G4JA42"/>
<feature type="transmembrane region" description="Helical" evidence="7">
    <location>
        <begin position="386"/>
        <end position="411"/>
    </location>
</feature>
<feature type="transmembrane region" description="Helical" evidence="7">
    <location>
        <begin position="32"/>
        <end position="56"/>
    </location>
</feature>
<dbReference type="GO" id="GO:0015174">
    <property type="term" value="F:basic amino acid transmembrane transporter activity"/>
    <property type="evidence" value="ECO:0007669"/>
    <property type="project" value="TreeGrafter"/>
</dbReference>
<dbReference type="Proteomes" id="UP000190274">
    <property type="component" value="Chromosome E"/>
</dbReference>
<proteinExistence type="inferred from homology"/>
<sequence>MQKYVDDEETALLQGSGPTKTIIHVNSRSEKVYLLCSLYIGVLLAALDGTVVASLLYHIASELGSLSAAPWIASTYMMVSSAFQPLFGKLSTTFGRKQCLLTCHFLFALGSLLSGLSNCVNLLILGRCVQGIGGGGLIALSSIIVSDITPLRERGVYQGIGNISFGIGASLGGSMGGIISNKFGWRYAFLGQIVVSFAAICLVYLNVNETMLGKDQNVWTQLGNIDFLGSFFLLGAFICFFLGLNLGGSYMPWKSPQVVILFLSSLFFSISFFRAEQRRPERAIIPLKIFYGATGCLCCVLCLLSSMAAFSYIFHLPIFMEIVLGRSASYSGIVIALNFVGVLLGSLGSGLIMKTTCRYKRLLFLCGLLYIVSCGNLWFFDSTTSTTMQMLTICCLGLGYSSIITISLVALMAHVPPDVQAISSSVLYASRGFGSTVGVAVSSSIFAHLLRTNLQQFIDGPERKRVIELVLSSSDAVKSLPAPYKAQTIQSYLSSLKVVFAFVMILSILIWLASLPLKEHNLSRATDEEAEM</sequence>
<keyword evidence="5 7" id="KW-1133">Transmembrane helix</keyword>
<keyword evidence="10" id="KW-1185">Reference proteome</keyword>
<accession>A0A1G4JA42</accession>
<dbReference type="EMBL" id="LT598455">
    <property type="protein sequence ID" value="SCU86808.1"/>
    <property type="molecule type" value="Genomic_DNA"/>
</dbReference>
<feature type="transmembrane region" description="Helical" evidence="7">
    <location>
        <begin position="227"/>
        <end position="246"/>
    </location>
</feature>
<comment type="subcellular location">
    <subcellularLocation>
        <location evidence="1">Endomembrane system</location>
        <topology evidence="1">Multi-pass membrane protein</topology>
    </subcellularLocation>
</comment>
<evidence type="ECO:0000256" key="6">
    <source>
        <dbReference type="ARBA" id="ARBA00023136"/>
    </source>
</evidence>
<feature type="transmembrane region" description="Helical" evidence="7">
    <location>
        <begin position="333"/>
        <end position="353"/>
    </location>
</feature>
<dbReference type="InterPro" id="IPR011701">
    <property type="entry name" value="MFS"/>
</dbReference>
<protein>
    <submittedName>
        <fullName evidence="9">LADA_0E00408g1_1</fullName>
    </submittedName>
</protein>
<dbReference type="Gene3D" id="1.20.1250.20">
    <property type="entry name" value="MFS general substrate transporter like domains"/>
    <property type="match status" value="2"/>
</dbReference>
<dbReference type="InterPro" id="IPR020846">
    <property type="entry name" value="MFS_dom"/>
</dbReference>
<feature type="transmembrane region" description="Helical" evidence="7">
    <location>
        <begin position="156"/>
        <end position="179"/>
    </location>
</feature>
<evidence type="ECO:0000313" key="9">
    <source>
        <dbReference type="EMBL" id="SCU86808.1"/>
    </source>
</evidence>
<dbReference type="InterPro" id="IPR036259">
    <property type="entry name" value="MFS_trans_sf"/>
</dbReference>
<dbReference type="SUPFAM" id="SSF103473">
    <property type="entry name" value="MFS general substrate transporter"/>
    <property type="match status" value="1"/>
</dbReference>
<keyword evidence="4 7" id="KW-0812">Transmembrane</keyword>
<evidence type="ECO:0000256" key="4">
    <source>
        <dbReference type="ARBA" id="ARBA00022692"/>
    </source>
</evidence>
<dbReference type="PANTHER" id="PTHR23501">
    <property type="entry name" value="MAJOR FACILITATOR SUPERFAMILY"/>
    <property type="match status" value="1"/>
</dbReference>
<feature type="domain" description="Major facilitator superfamily (MFS) profile" evidence="8">
    <location>
        <begin position="34"/>
        <end position="519"/>
    </location>
</feature>
<reference evidence="10" key="1">
    <citation type="submission" date="2016-03" db="EMBL/GenBank/DDBJ databases">
        <authorList>
            <person name="Devillers H."/>
        </authorList>
    </citation>
    <scope>NUCLEOTIDE SEQUENCE [LARGE SCALE GENOMIC DNA]</scope>
</reference>
<evidence type="ECO:0000256" key="2">
    <source>
        <dbReference type="ARBA" id="ARBA00008335"/>
    </source>
</evidence>
<dbReference type="GO" id="GO:0000329">
    <property type="term" value="C:fungal-type vacuole membrane"/>
    <property type="evidence" value="ECO:0007669"/>
    <property type="project" value="TreeGrafter"/>
</dbReference>
<feature type="transmembrane region" description="Helical" evidence="7">
    <location>
        <begin position="185"/>
        <end position="207"/>
    </location>
</feature>
<feature type="transmembrane region" description="Helical" evidence="7">
    <location>
        <begin position="68"/>
        <end position="87"/>
    </location>
</feature>
<dbReference type="GO" id="GO:0012505">
    <property type="term" value="C:endomembrane system"/>
    <property type="evidence" value="ECO:0007669"/>
    <property type="project" value="UniProtKB-SubCell"/>
</dbReference>
<feature type="transmembrane region" description="Helical" evidence="7">
    <location>
        <begin position="287"/>
        <end position="313"/>
    </location>
</feature>
<dbReference type="Pfam" id="PF07690">
    <property type="entry name" value="MFS_1"/>
    <property type="match status" value="1"/>
</dbReference>
<feature type="transmembrane region" description="Helical" evidence="7">
    <location>
        <begin position="498"/>
        <end position="517"/>
    </location>
</feature>
<keyword evidence="6 7" id="KW-0472">Membrane</keyword>
<evidence type="ECO:0000256" key="7">
    <source>
        <dbReference type="SAM" id="Phobius"/>
    </source>
</evidence>
<dbReference type="OrthoDB" id="3437016at2759"/>
<evidence type="ECO:0000256" key="3">
    <source>
        <dbReference type="ARBA" id="ARBA00022448"/>
    </source>
</evidence>
<evidence type="ECO:0000256" key="5">
    <source>
        <dbReference type="ARBA" id="ARBA00022989"/>
    </source>
</evidence>
<feature type="transmembrane region" description="Helical" evidence="7">
    <location>
        <begin position="258"/>
        <end position="275"/>
    </location>
</feature>
<feature type="transmembrane region" description="Helical" evidence="7">
    <location>
        <begin position="122"/>
        <end position="144"/>
    </location>
</feature>
<dbReference type="PROSITE" id="PS50850">
    <property type="entry name" value="MFS"/>
    <property type="match status" value="1"/>
</dbReference>
<comment type="similarity">
    <text evidence="2">Belongs to the major facilitator superfamily.</text>
</comment>
<dbReference type="PANTHER" id="PTHR23501:SF191">
    <property type="entry name" value="VACUOLAR BASIC AMINO ACID TRANSPORTER 4"/>
    <property type="match status" value="1"/>
</dbReference>
<name>A0A1G4JA42_9SACH</name>
<feature type="transmembrane region" description="Helical" evidence="7">
    <location>
        <begin position="99"/>
        <end position="116"/>
    </location>
</feature>
<organism evidence="9 10">
    <name type="scientific">Lachancea dasiensis</name>
    <dbReference type="NCBI Taxonomy" id="1072105"/>
    <lineage>
        <taxon>Eukaryota</taxon>
        <taxon>Fungi</taxon>
        <taxon>Dikarya</taxon>
        <taxon>Ascomycota</taxon>
        <taxon>Saccharomycotina</taxon>
        <taxon>Saccharomycetes</taxon>
        <taxon>Saccharomycetales</taxon>
        <taxon>Saccharomycetaceae</taxon>
        <taxon>Lachancea</taxon>
    </lineage>
</organism>
<gene>
    <name evidence="9" type="ORF">LADA_0E00408G</name>
</gene>